<dbReference type="Pfam" id="PF00440">
    <property type="entry name" value="TetR_N"/>
    <property type="match status" value="1"/>
</dbReference>
<dbReference type="RefSeq" id="WP_231483246.1">
    <property type="nucleotide sequence ID" value="NZ_BAAAZO010000003.1"/>
</dbReference>
<feature type="domain" description="HTH tetR-type" evidence="5">
    <location>
        <begin position="6"/>
        <end position="66"/>
    </location>
</feature>
<sequence length="190" mass="20842">MARWEPNTRLRLIDAAVELFAENGYEATTVAQIAAHVGVSKMTFFRHFPDKREVLFAGQEEQVKMLHDAVAAAPASATPFETVAAAVVELAAYFPPERREPSARLHAVVASHEDLRERSAFKHARLAQALEQALIERAVPAATAGLAADLGARALREAFVRWRSPGYATDLTVLARETLDEFHEAVDLLG</sequence>
<protein>
    <submittedName>
        <fullName evidence="6">TetR/AcrR family transcriptional regulator</fullName>
    </submittedName>
</protein>
<name>A0ABP6ZEM6_9ACTN</name>
<dbReference type="EMBL" id="BAAAZO010000003">
    <property type="protein sequence ID" value="GAA3606226.1"/>
    <property type="molecule type" value="Genomic_DNA"/>
</dbReference>
<dbReference type="Gene3D" id="1.10.357.10">
    <property type="entry name" value="Tetracycline Repressor, domain 2"/>
    <property type="match status" value="1"/>
</dbReference>
<dbReference type="SUPFAM" id="SSF46689">
    <property type="entry name" value="Homeodomain-like"/>
    <property type="match status" value="1"/>
</dbReference>
<dbReference type="PANTHER" id="PTHR30055:SF238">
    <property type="entry name" value="MYCOFACTOCIN BIOSYNTHESIS TRANSCRIPTIONAL REGULATOR MFTR-RELATED"/>
    <property type="match status" value="1"/>
</dbReference>
<evidence type="ECO:0000259" key="5">
    <source>
        <dbReference type="PROSITE" id="PS50977"/>
    </source>
</evidence>
<evidence type="ECO:0000256" key="2">
    <source>
        <dbReference type="ARBA" id="ARBA00023125"/>
    </source>
</evidence>
<evidence type="ECO:0000256" key="1">
    <source>
        <dbReference type="ARBA" id="ARBA00023015"/>
    </source>
</evidence>
<dbReference type="Proteomes" id="UP001501074">
    <property type="component" value="Unassembled WGS sequence"/>
</dbReference>
<comment type="caution">
    <text evidence="6">The sequence shown here is derived from an EMBL/GenBank/DDBJ whole genome shotgun (WGS) entry which is preliminary data.</text>
</comment>
<gene>
    <name evidence="6" type="ORF">GCM10022223_22620</name>
</gene>
<dbReference type="PRINTS" id="PR00455">
    <property type="entry name" value="HTHTETR"/>
</dbReference>
<evidence type="ECO:0000313" key="7">
    <source>
        <dbReference type="Proteomes" id="UP001501074"/>
    </source>
</evidence>
<evidence type="ECO:0000256" key="3">
    <source>
        <dbReference type="ARBA" id="ARBA00023163"/>
    </source>
</evidence>
<dbReference type="InterPro" id="IPR001647">
    <property type="entry name" value="HTH_TetR"/>
</dbReference>
<organism evidence="6 7">
    <name type="scientific">Kineosporia mesophila</name>
    <dbReference type="NCBI Taxonomy" id="566012"/>
    <lineage>
        <taxon>Bacteria</taxon>
        <taxon>Bacillati</taxon>
        <taxon>Actinomycetota</taxon>
        <taxon>Actinomycetes</taxon>
        <taxon>Kineosporiales</taxon>
        <taxon>Kineosporiaceae</taxon>
        <taxon>Kineosporia</taxon>
    </lineage>
</organism>
<dbReference type="InterPro" id="IPR050109">
    <property type="entry name" value="HTH-type_TetR-like_transc_reg"/>
</dbReference>
<feature type="DNA-binding region" description="H-T-H motif" evidence="4">
    <location>
        <begin position="29"/>
        <end position="48"/>
    </location>
</feature>
<evidence type="ECO:0000256" key="4">
    <source>
        <dbReference type="PROSITE-ProRule" id="PRU00335"/>
    </source>
</evidence>
<dbReference type="PANTHER" id="PTHR30055">
    <property type="entry name" value="HTH-TYPE TRANSCRIPTIONAL REGULATOR RUTR"/>
    <property type="match status" value="1"/>
</dbReference>
<dbReference type="PROSITE" id="PS50977">
    <property type="entry name" value="HTH_TETR_2"/>
    <property type="match status" value="1"/>
</dbReference>
<accession>A0ABP6ZEM6</accession>
<keyword evidence="3" id="KW-0804">Transcription</keyword>
<reference evidence="7" key="1">
    <citation type="journal article" date="2019" name="Int. J. Syst. Evol. Microbiol.">
        <title>The Global Catalogue of Microorganisms (GCM) 10K type strain sequencing project: providing services to taxonomists for standard genome sequencing and annotation.</title>
        <authorList>
            <consortium name="The Broad Institute Genomics Platform"/>
            <consortium name="The Broad Institute Genome Sequencing Center for Infectious Disease"/>
            <person name="Wu L."/>
            <person name="Ma J."/>
        </authorList>
    </citation>
    <scope>NUCLEOTIDE SEQUENCE [LARGE SCALE GENOMIC DNA]</scope>
    <source>
        <strain evidence="7">JCM 16902</strain>
    </source>
</reference>
<keyword evidence="7" id="KW-1185">Reference proteome</keyword>
<keyword evidence="2 4" id="KW-0238">DNA-binding</keyword>
<dbReference type="InterPro" id="IPR009057">
    <property type="entry name" value="Homeodomain-like_sf"/>
</dbReference>
<keyword evidence="1" id="KW-0805">Transcription regulation</keyword>
<proteinExistence type="predicted"/>
<evidence type="ECO:0000313" key="6">
    <source>
        <dbReference type="EMBL" id="GAA3606226.1"/>
    </source>
</evidence>